<reference evidence="1 2" key="1">
    <citation type="journal article" date="2016" name="Nat. Commun.">
        <title>Thousands of microbial genomes shed light on interconnected biogeochemical processes in an aquifer system.</title>
        <authorList>
            <person name="Anantharaman K."/>
            <person name="Brown C.T."/>
            <person name="Hug L.A."/>
            <person name="Sharon I."/>
            <person name="Castelle C.J."/>
            <person name="Probst A.J."/>
            <person name="Thomas B.C."/>
            <person name="Singh A."/>
            <person name="Wilkins M.J."/>
            <person name="Karaoz U."/>
            <person name="Brodie E.L."/>
            <person name="Williams K.H."/>
            <person name="Hubbard S.S."/>
            <person name="Banfield J.F."/>
        </authorList>
    </citation>
    <scope>NUCLEOTIDE SEQUENCE [LARGE SCALE GENOMIC DNA]</scope>
</reference>
<evidence type="ECO:0000313" key="1">
    <source>
        <dbReference type="EMBL" id="OHA47313.1"/>
    </source>
</evidence>
<evidence type="ECO:0008006" key="3">
    <source>
        <dbReference type="Google" id="ProtNLM"/>
    </source>
</evidence>
<dbReference type="EMBL" id="MHSR01000003">
    <property type="protein sequence ID" value="OHA47313.1"/>
    <property type="molecule type" value="Genomic_DNA"/>
</dbReference>
<name>A0A1G2PGC0_9BACT</name>
<organism evidence="1 2">
    <name type="scientific">Candidatus Terrybacteria bacterium RIFCSPHIGHO2_01_FULL_43_35</name>
    <dbReference type="NCBI Taxonomy" id="1802361"/>
    <lineage>
        <taxon>Bacteria</taxon>
        <taxon>Candidatus Terryibacteriota</taxon>
    </lineage>
</organism>
<gene>
    <name evidence="1" type="ORF">A2828_04295</name>
</gene>
<dbReference type="AlphaFoldDB" id="A0A1G2PGC0"/>
<comment type="caution">
    <text evidence="1">The sequence shown here is derived from an EMBL/GenBank/DDBJ whole genome shotgun (WGS) entry which is preliminary data.</text>
</comment>
<dbReference type="Proteomes" id="UP000178869">
    <property type="component" value="Unassembled WGS sequence"/>
</dbReference>
<proteinExistence type="predicted"/>
<evidence type="ECO:0000313" key="2">
    <source>
        <dbReference type="Proteomes" id="UP000178869"/>
    </source>
</evidence>
<protein>
    <recommendedName>
        <fullName evidence="3">HEPN domain-containing protein</fullName>
    </recommendedName>
</protein>
<sequence length="211" mass="24877">MYRHLFKNQDYKDLYDKTIQEIKNGQKDLVFRVELLNNLDAYYRYTVAALAIFIGKLDIYNDILFKKDGVAQVEERTEFSRKNEEIFDEAVVAALSFYNNAFICFKTLNMLAEEIACLSELNKISNQKDHRNFIENTHTIRNKIGNHPHDPQIFITGNPSSWSDRGRITFSATNITYKKFRQHSFKLIPEEDAKLFYKYVIEVIELLNKKV</sequence>
<accession>A0A1G2PGC0</accession>